<evidence type="ECO:0000313" key="6">
    <source>
        <dbReference type="EMBL" id="QJE74842.1"/>
    </source>
</evidence>
<evidence type="ECO:0000256" key="4">
    <source>
        <dbReference type="ARBA" id="ARBA00023136"/>
    </source>
</evidence>
<dbReference type="EMBL" id="CP051775">
    <property type="protein sequence ID" value="QJE74842.1"/>
    <property type="molecule type" value="Genomic_DNA"/>
</dbReference>
<dbReference type="KEGG" id="acru:HHL28_08735"/>
<dbReference type="Pfam" id="PF01124">
    <property type="entry name" value="MAPEG"/>
    <property type="match status" value="1"/>
</dbReference>
<evidence type="ECO:0000256" key="3">
    <source>
        <dbReference type="ARBA" id="ARBA00022989"/>
    </source>
</evidence>
<name>A0A858RCG5_9PROT</name>
<accession>A0A858RCG5</accession>
<keyword evidence="2 5" id="KW-0812">Transmembrane</keyword>
<evidence type="ECO:0000256" key="5">
    <source>
        <dbReference type="SAM" id="Phobius"/>
    </source>
</evidence>
<dbReference type="PANTHER" id="PTHR35814:SF1">
    <property type="entry name" value="GLUTATHIONE S-TRANSFERASE-RELATED"/>
    <property type="match status" value="1"/>
</dbReference>
<dbReference type="Gene3D" id="1.20.120.550">
    <property type="entry name" value="Membrane associated eicosanoid/glutathione metabolism-like domain"/>
    <property type="match status" value="1"/>
</dbReference>
<sequence length="120" mass="12975">MLLMLSYLVSRQRLSKKVSLGDGGHKELAGVIRAHANFTEYVPLALVLILMTELSGQGVWQVHALGIALVLGRGLHAYGLSTHPGGKSFGRMSGTMLTWLVILIGSLNLIVWSFYRVGSA</sequence>
<proteinExistence type="predicted"/>
<evidence type="ECO:0000256" key="1">
    <source>
        <dbReference type="ARBA" id="ARBA00004370"/>
    </source>
</evidence>
<dbReference type="InterPro" id="IPR001129">
    <property type="entry name" value="Membr-assoc_MAPEG"/>
</dbReference>
<keyword evidence="3 5" id="KW-1133">Transmembrane helix</keyword>
<dbReference type="PANTHER" id="PTHR35814">
    <property type="match status" value="1"/>
</dbReference>
<dbReference type="Proteomes" id="UP000501891">
    <property type="component" value="Chromosome"/>
</dbReference>
<feature type="transmembrane region" description="Helical" evidence="5">
    <location>
        <begin position="58"/>
        <end position="75"/>
    </location>
</feature>
<dbReference type="InterPro" id="IPR023352">
    <property type="entry name" value="MAPEG-like_dom_sf"/>
</dbReference>
<dbReference type="GO" id="GO:0016020">
    <property type="term" value="C:membrane"/>
    <property type="evidence" value="ECO:0007669"/>
    <property type="project" value="UniProtKB-SubCell"/>
</dbReference>
<dbReference type="AlphaFoldDB" id="A0A858RCG5"/>
<keyword evidence="4 5" id="KW-0472">Membrane</keyword>
<evidence type="ECO:0000313" key="7">
    <source>
        <dbReference type="Proteomes" id="UP000501891"/>
    </source>
</evidence>
<reference evidence="6" key="1">
    <citation type="submission" date="2020-04" db="EMBL/GenBank/DDBJ databases">
        <title>A desert anoxygenic phototrophic bacterium fixes CO2 using RubisCO under aerobic conditions.</title>
        <authorList>
            <person name="Tang K."/>
        </authorList>
    </citation>
    <scope>NUCLEOTIDE SEQUENCE [LARGE SCALE GENOMIC DNA]</scope>
    <source>
        <strain evidence="6">MIMtkB3</strain>
    </source>
</reference>
<keyword evidence="7" id="KW-1185">Reference proteome</keyword>
<dbReference type="SUPFAM" id="SSF161084">
    <property type="entry name" value="MAPEG domain-like"/>
    <property type="match status" value="1"/>
</dbReference>
<gene>
    <name evidence="6" type="ORF">HHL28_08735</name>
</gene>
<evidence type="ECO:0000256" key="2">
    <source>
        <dbReference type="ARBA" id="ARBA00022692"/>
    </source>
</evidence>
<organism evidence="6 7">
    <name type="scientific">Aerophototrophica crusticola</name>
    <dbReference type="NCBI Taxonomy" id="1709002"/>
    <lineage>
        <taxon>Bacteria</taxon>
        <taxon>Pseudomonadati</taxon>
        <taxon>Pseudomonadota</taxon>
        <taxon>Alphaproteobacteria</taxon>
        <taxon>Rhodospirillales</taxon>
        <taxon>Rhodospirillaceae</taxon>
        <taxon>Aerophototrophica</taxon>
    </lineage>
</organism>
<feature type="transmembrane region" description="Helical" evidence="5">
    <location>
        <begin position="96"/>
        <end position="115"/>
    </location>
</feature>
<protein>
    <recommendedName>
        <fullName evidence="8">Glutathione S-transferase</fullName>
    </recommendedName>
</protein>
<comment type="subcellular location">
    <subcellularLocation>
        <location evidence="1">Membrane</location>
    </subcellularLocation>
</comment>
<evidence type="ECO:0008006" key="8">
    <source>
        <dbReference type="Google" id="ProtNLM"/>
    </source>
</evidence>